<protein>
    <recommendedName>
        <fullName evidence="5 15">Signal peptidase complex catalytic subunit SEC11</fullName>
        <ecNumber evidence="4 15">3.4.21.89</ecNumber>
    </recommendedName>
</protein>
<dbReference type="Proteomes" id="UP000009131">
    <property type="component" value="Unassembled WGS sequence"/>
</dbReference>
<dbReference type="AlphaFoldDB" id="G7DWI1"/>
<comment type="catalytic activity">
    <reaction evidence="1 15">
        <text>Cleavage of hydrophobic, N-terminal signal or leader sequences from secreted and periplasmic proteins.</text>
        <dbReference type="EC" id="3.4.21.89"/>
    </reaction>
</comment>
<evidence type="ECO:0000256" key="13">
    <source>
        <dbReference type="ARBA" id="ARBA00045533"/>
    </source>
</evidence>
<dbReference type="HOGENOM" id="CLU_089996_0_1_1"/>
<dbReference type="InterPro" id="IPR019756">
    <property type="entry name" value="Pept_S26A_signal_pept_1_Ser-AS"/>
</dbReference>
<accession>G7DWI1</accession>
<evidence type="ECO:0000256" key="6">
    <source>
        <dbReference type="ARBA" id="ARBA00022670"/>
    </source>
</evidence>
<dbReference type="GO" id="GO:0004252">
    <property type="term" value="F:serine-type endopeptidase activity"/>
    <property type="evidence" value="ECO:0007669"/>
    <property type="project" value="InterPro"/>
</dbReference>
<comment type="caution">
    <text evidence="16">The sequence shown here is derived from an EMBL/GenBank/DDBJ whole genome shotgun (WGS) entry which is preliminary data.</text>
</comment>
<sequence length="193" mass="21448">MLSELQQLRRLGVRHVLAQVLNFVTVLSTALAMWKGMSIVTNTESPIVVVLSGSMEPAFYRGDLLFLALPPKEPLRAGDIPVYNVPGAAIPIVHRIIEVHDEHPKPVKQANLSMVVTHQGVQEQWIMTKGDNNPTDDISLYNGLQYLQRSHIVGKVKGYVPFVGYVTIAMNDFPKLKYALLAVLGGFVLLHRE</sequence>
<evidence type="ECO:0000313" key="17">
    <source>
        <dbReference type="Proteomes" id="UP000009131"/>
    </source>
</evidence>
<dbReference type="STRING" id="764103.G7DWI1"/>
<dbReference type="MEROPS" id="S26.010"/>
<comment type="similarity">
    <text evidence="3 15">Belongs to the peptidase S26B family.</text>
</comment>
<dbReference type="GO" id="GO:0009003">
    <property type="term" value="F:signal peptidase activity"/>
    <property type="evidence" value="ECO:0007669"/>
    <property type="project" value="UniProtKB-EC"/>
</dbReference>
<keyword evidence="9 15" id="KW-0256">Endoplasmic reticulum</keyword>
<dbReference type="InterPro" id="IPR019533">
    <property type="entry name" value="Peptidase_S26"/>
</dbReference>
<dbReference type="NCBIfam" id="TIGR02228">
    <property type="entry name" value="sigpep_I_arch"/>
    <property type="match status" value="1"/>
</dbReference>
<dbReference type="PANTHER" id="PTHR10806:SF6">
    <property type="entry name" value="SIGNAL PEPTIDASE COMPLEX CATALYTIC SUBUNIT SEC11"/>
    <property type="match status" value="1"/>
</dbReference>
<evidence type="ECO:0000256" key="5">
    <source>
        <dbReference type="ARBA" id="ARBA00019685"/>
    </source>
</evidence>
<dbReference type="PRINTS" id="PR00728">
    <property type="entry name" value="SIGNALPTASE"/>
</dbReference>
<keyword evidence="12" id="KW-0472">Membrane</keyword>
<evidence type="ECO:0000256" key="10">
    <source>
        <dbReference type="ARBA" id="ARBA00022968"/>
    </source>
</evidence>
<dbReference type="InterPro" id="IPR001733">
    <property type="entry name" value="Peptidase_S26B"/>
</dbReference>
<comment type="subcellular location">
    <subcellularLocation>
        <location evidence="2">Endoplasmic reticulum membrane</location>
        <topology evidence="2">Single-pass type II membrane protein</topology>
    </subcellularLocation>
</comment>
<keyword evidence="7" id="KW-0812">Transmembrane</keyword>
<evidence type="ECO:0000256" key="9">
    <source>
        <dbReference type="ARBA" id="ARBA00022824"/>
    </source>
</evidence>
<keyword evidence="11" id="KW-1133">Transmembrane helix</keyword>
<reference evidence="16 17" key="1">
    <citation type="journal article" date="2011" name="J. Gen. Appl. Microbiol.">
        <title>Draft genome sequencing of the enigmatic basidiomycete Mixia osmundae.</title>
        <authorList>
            <person name="Nishida H."/>
            <person name="Nagatsuka Y."/>
            <person name="Sugiyama J."/>
        </authorList>
    </citation>
    <scope>NUCLEOTIDE SEQUENCE [LARGE SCALE GENOMIC DNA]</scope>
    <source>
        <strain evidence="17">CBS 9802 / IAM 14324 / JCM 22182 / KY 12970</strain>
    </source>
</reference>
<reference evidence="16 17" key="2">
    <citation type="journal article" date="2012" name="Open Biol.">
        <title>Characteristics of nucleosomes and linker DNA regions on the genome of the basidiomycete Mixia osmundae revealed by mono- and dinucleosome mapping.</title>
        <authorList>
            <person name="Nishida H."/>
            <person name="Kondo S."/>
            <person name="Matsumoto T."/>
            <person name="Suzuki Y."/>
            <person name="Yoshikawa H."/>
            <person name="Taylor T.D."/>
            <person name="Sugiyama J."/>
        </authorList>
    </citation>
    <scope>NUCLEOTIDE SEQUENCE [LARGE SCALE GENOMIC DNA]</scope>
    <source>
        <strain evidence="17">CBS 9802 / IAM 14324 / JCM 22182 / KY 12970</strain>
    </source>
</reference>
<evidence type="ECO:0000256" key="4">
    <source>
        <dbReference type="ARBA" id="ARBA00013208"/>
    </source>
</evidence>
<dbReference type="PANTHER" id="PTHR10806">
    <property type="entry name" value="SIGNAL PEPTIDASE COMPLEX CATALYTIC SUBUNIT SEC11"/>
    <property type="match status" value="1"/>
</dbReference>
<comment type="subunit">
    <text evidence="14">Component of the signal peptidase complex (SPC) composed of a catalytic subunit SEC11 and three accessory subunits SPC1, SPC2 and SPC3. The complex induces a local thinning of the ER membrane which is used to measure the length of the signal peptide (SP) h-region of protein substrates. This ensures the selectivity of the complex towards h-regions shorter than 18-20 amino acids. SPC associates with the translocon complex.</text>
</comment>
<organism evidence="16 17">
    <name type="scientific">Mixia osmundae (strain CBS 9802 / IAM 14324 / JCM 22182 / KY 12970)</name>
    <dbReference type="NCBI Taxonomy" id="764103"/>
    <lineage>
        <taxon>Eukaryota</taxon>
        <taxon>Fungi</taxon>
        <taxon>Dikarya</taxon>
        <taxon>Basidiomycota</taxon>
        <taxon>Pucciniomycotina</taxon>
        <taxon>Mixiomycetes</taxon>
        <taxon>Mixiales</taxon>
        <taxon>Mixiaceae</taxon>
        <taxon>Mixia</taxon>
    </lineage>
</organism>
<dbReference type="InterPro" id="IPR036286">
    <property type="entry name" value="LexA/Signal_pep-like_sf"/>
</dbReference>
<dbReference type="EC" id="3.4.21.89" evidence="4 15"/>
<dbReference type="OrthoDB" id="10257561at2759"/>
<gene>
    <name evidence="16" type="primary">Mo01596</name>
    <name evidence="16" type="ORF">E5Q_01596</name>
</gene>
<dbReference type="RefSeq" id="XP_014565918.1">
    <property type="nucleotide sequence ID" value="XM_014710432.1"/>
</dbReference>
<evidence type="ECO:0000256" key="15">
    <source>
        <dbReference type="RuleBase" id="RU362047"/>
    </source>
</evidence>
<evidence type="ECO:0000256" key="3">
    <source>
        <dbReference type="ARBA" id="ARBA00011035"/>
    </source>
</evidence>
<dbReference type="SUPFAM" id="SSF51306">
    <property type="entry name" value="LexA/Signal peptidase"/>
    <property type="match status" value="1"/>
</dbReference>
<keyword evidence="10" id="KW-0735">Signal-anchor</keyword>
<dbReference type="EMBL" id="BABT02000052">
    <property type="protein sequence ID" value="GAA94941.1"/>
    <property type="molecule type" value="Genomic_DNA"/>
</dbReference>
<dbReference type="CDD" id="cd06530">
    <property type="entry name" value="S26_SPase_I"/>
    <property type="match status" value="1"/>
</dbReference>
<evidence type="ECO:0000256" key="1">
    <source>
        <dbReference type="ARBA" id="ARBA00000677"/>
    </source>
</evidence>
<evidence type="ECO:0000256" key="12">
    <source>
        <dbReference type="ARBA" id="ARBA00023136"/>
    </source>
</evidence>
<proteinExistence type="inferred from homology"/>
<evidence type="ECO:0000256" key="11">
    <source>
        <dbReference type="ARBA" id="ARBA00022989"/>
    </source>
</evidence>
<dbReference type="PROSITE" id="PS00501">
    <property type="entry name" value="SPASE_I_1"/>
    <property type="match status" value="1"/>
</dbReference>
<evidence type="ECO:0000256" key="7">
    <source>
        <dbReference type="ARBA" id="ARBA00022692"/>
    </source>
</evidence>
<keyword evidence="17" id="KW-1185">Reference proteome</keyword>
<evidence type="ECO:0000313" key="16">
    <source>
        <dbReference type="EMBL" id="GAA94941.1"/>
    </source>
</evidence>
<comment type="function">
    <text evidence="13">Catalytic component of the signal peptidase complex (SPC) which catalyzes the cleavage of N-terminal signal sequences from nascent proteins as they are translocated into the lumen of the endoplasmic reticulum. Specifically cleaves N-terminal signal peptides that contain a hydrophobic alpha-helix (h-region) shorter than 18-20 amino acids.</text>
</comment>
<dbReference type="Gene3D" id="2.10.109.10">
    <property type="entry name" value="Umud Fragment, subunit A"/>
    <property type="match status" value="1"/>
</dbReference>
<dbReference type="GO" id="GO:0005787">
    <property type="term" value="C:signal peptidase complex"/>
    <property type="evidence" value="ECO:0007669"/>
    <property type="project" value="TreeGrafter"/>
</dbReference>
<dbReference type="FunCoup" id="G7DWI1">
    <property type="interactions" value="242"/>
</dbReference>
<dbReference type="eggNOG" id="KOG3342">
    <property type="taxonomic scope" value="Eukaryota"/>
</dbReference>
<keyword evidence="8 15" id="KW-0378">Hydrolase</keyword>
<evidence type="ECO:0000256" key="14">
    <source>
        <dbReference type="ARBA" id="ARBA00047037"/>
    </source>
</evidence>
<keyword evidence="6 15" id="KW-0645">Protease</keyword>
<dbReference type="OMA" id="ILMNEYP"/>
<dbReference type="InParanoid" id="G7DWI1"/>
<dbReference type="GO" id="GO:0006465">
    <property type="term" value="P:signal peptide processing"/>
    <property type="evidence" value="ECO:0007669"/>
    <property type="project" value="UniProtKB-UniRule"/>
</dbReference>
<evidence type="ECO:0000256" key="2">
    <source>
        <dbReference type="ARBA" id="ARBA00004648"/>
    </source>
</evidence>
<name>G7DWI1_MIXOS</name>
<evidence type="ECO:0000256" key="8">
    <source>
        <dbReference type="ARBA" id="ARBA00022801"/>
    </source>
</evidence>